<evidence type="ECO:0000259" key="8">
    <source>
        <dbReference type="PROSITE" id="PS50928"/>
    </source>
</evidence>
<accession>A0A117PF34</accession>
<keyword evidence="4 7" id="KW-0812">Transmembrane</keyword>
<dbReference type="EMBL" id="LMWJ01000007">
    <property type="protein sequence ID" value="KUM78534.1"/>
    <property type="molecule type" value="Genomic_DNA"/>
</dbReference>
<feature type="transmembrane region" description="Helical" evidence="7">
    <location>
        <begin position="233"/>
        <end position="260"/>
    </location>
</feature>
<dbReference type="SUPFAM" id="SSF161098">
    <property type="entry name" value="MetI-like"/>
    <property type="match status" value="1"/>
</dbReference>
<dbReference type="Pfam" id="PF00528">
    <property type="entry name" value="BPD_transp_1"/>
    <property type="match status" value="1"/>
</dbReference>
<dbReference type="PANTHER" id="PTHR43163:SF6">
    <property type="entry name" value="DIPEPTIDE TRANSPORT SYSTEM PERMEASE PROTEIN DPPB-RELATED"/>
    <property type="match status" value="1"/>
</dbReference>
<keyword evidence="5 7" id="KW-1133">Transmembrane helix</keyword>
<feature type="domain" description="ABC transmembrane type-1" evidence="8">
    <location>
        <begin position="84"/>
        <end position="299"/>
    </location>
</feature>
<feature type="transmembrane region" description="Helical" evidence="7">
    <location>
        <begin position="280"/>
        <end position="306"/>
    </location>
</feature>
<comment type="subcellular location">
    <subcellularLocation>
        <location evidence="1 7">Cell membrane</location>
        <topology evidence="1 7">Multi-pass membrane protein</topology>
    </subcellularLocation>
</comment>
<evidence type="ECO:0000256" key="7">
    <source>
        <dbReference type="RuleBase" id="RU363032"/>
    </source>
</evidence>
<name>A0A117PF34_9ACTN</name>
<dbReference type="InterPro" id="IPR035906">
    <property type="entry name" value="MetI-like_sf"/>
</dbReference>
<evidence type="ECO:0000313" key="10">
    <source>
        <dbReference type="Proteomes" id="UP000054024"/>
    </source>
</evidence>
<dbReference type="GO" id="GO:0055085">
    <property type="term" value="P:transmembrane transport"/>
    <property type="evidence" value="ECO:0007669"/>
    <property type="project" value="InterPro"/>
</dbReference>
<dbReference type="InterPro" id="IPR000515">
    <property type="entry name" value="MetI-like"/>
</dbReference>
<protein>
    <submittedName>
        <fullName evidence="9">Peptide ABC transporter permease</fullName>
    </submittedName>
</protein>
<feature type="transmembrane region" description="Helical" evidence="7">
    <location>
        <begin position="90"/>
        <end position="111"/>
    </location>
</feature>
<dbReference type="AlphaFoldDB" id="A0A117PF34"/>
<evidence type="ECO:0000256" key="6">
    <source>
        <dbReference type="ARBA" id="ARBA00023136"/>
    </source>
</evidence>
<gene>
    <name evidence="9" type="ORF">AQI70_13480</name>
</gene>
<dbReference type="PROSITE" id="PS50928">
    <property type="entry name" value="ABC_TM1"/>
    <property type="match status" value="1"/>
</dbReference>
<dbReference type="PANTHER" id="PTHR43163">
    <property type="entry name" value="DIPEPTIDE TRANSPORT SYSTEM PERMEASE PROTEIN DPPB-RELATED"/>
    <property type="match status" value="1"/>
</dbReference>
<keyword evidence="6 7" id="KW-0472">Membrane</keyword>
<reference evidence="9 10" key="1">
    <citation type="submission" date="2015-10" db="EMBL/GenBank/DDBJ databases">
        <title>Draft genome sequence of Streptomyces curacoi DSM 40107, type strain for the species Streptomyces curacoi.</title>
        <authorList>
            <person name="Ruckert C."/>
            <person name="Winkler A."/>
            <person name="Kalinowski J."/>
            <person name="Kampfer P."/>
            <person name="Glaeser S."/>
        </authorList>
    </citation>
    <scope>NUCLEOTIDE SEQUENCE [LARGE SCALE GENOMIC DNA]</scope>
    <source>
        <strain evidence="9 10">DSM 40107</strain>
    </source>
</reference>
<dbReference type="Gene3D" id="1.10.3720.10">
    <property type="entry name" value="MetI-like"/>
    <property type="match status" value="1"/>
</dbReference>
<feature type="transmembrane region" description="Helical" evidence="7">
    <location>
        <begin position="123"/>
        <end position="144"/>
    </location>
</feature>
<comment type="similarity">
    <text evidence="7">Belongs to the binding-protein-dependent transport system permease family.</text>
</comment>
<feature type="transmembrane region" description="Helical" evidence="7">
    <location>
        <begin position="180"/>
        <end position="198"/>
    </location>
</feature>
<evidence type="ECO:0000256" key="1">
    <source>
        <dbReference type="ARBA" id="ARBA00004651"/>
    </source>
</evidence>
<dbReference type="OrthoDB" id="9778910at2"/>
<organism evidence="9 10">
    <name type="scientific">Streptomyces curacoi</name>
    <dbReference type="NCBI Taxonomy" id="146536"/>
    <lineage>
        <taxon>Bacteria</taxon>
        <taxon>Bacillati</taxon>
        <taxon>Actinomycetota</taxon>
        <taxon>Actinomycetes</taxon>
        <taxon>Kitasatosporales</taxon>
        <taxon>Streptomycetaceae</taxon>
        <taxon>Streptomyces</taxon>
    </lineage>
</organism>
<dbReference type="GO" id="GO:0005886">
    <property type="term" value="C:plasma membrane"/>
    <property type="evidence" value="ECO:0007669"/>
    <property type="project" value="UniProtKB-SubCell"/>
</dbReference>
<evidence type="ECO:0000256" key="4">
    <source>
        <dbReference type="ARBA" id="ARBA00022692"/>
    </source>
</evidence>
<sequence>MLVVIAGAVTYVLAALTLDPRSNYVNRNPPPSPAEITATLDAYNLNPDTPVVSRFLRWAGDVLTGDLGRTVAGEEVTEEFGRRALTSTRLLLLATVVGSVGGVLLGSWNAVRHERWTDRVATLLSFAVLATPVFVTAVALQLWARNLNEAIGSTVFEYTGEYSPGATGTWDRLLSRAQHLVLPSIALVAFQAALFGLYQRNTMLDVLHSDFVRTARAKGLPRRTALLRHGLRVAVLPLLPLLAYNAVLMFTGTAFVEKIFGWHGMGEWLVDSVLTDDVNVVAAVGLFTAALVLVAGLLADVLHVVLDPRSRAS</sequence>
<evidence type="ECO:0000313" key="9">
    <source>
        <dbReference type="EMBL" id="KUM78534.1"/>
    </source>
</evidence>
<keyword evidence="3" id="KW-1003">Cell membrane</keyword>
<proteinExistence type="inferred from homology"/>
<dbReference type="Proteomes" id="UP000054024">
    <property type="component" value="Unassembled WGS sequence"/>
</dbReference>
<comment type="caution">
    <text evidence="9">The sequence shown here is derived from an EMBL/GenBank/DDBJ whole genome shotgun (WGS) entry which is preliminary data.</text>
</comment>
<evidence type="ECO:0000256" key="3">
    <source>
        <dbReference type="ARBA" id="ARBA00022475"/>
    </source>
</evidence>
<evidence type="ECO:0000256" key="2">
    <source>
        <dbReference type="ARBA" id="ARBA00022448"/>
    </source>
</evidence>
<evidence type="ECO:0000256" key="5">
    <source>
        <dbReference type="ARBA" id="ARBA00022989"/>
    </source>
</evidence>
<keyword evidence="2 7" id="KW-0813">Transport</keyword>
<dbReference type="STRING" id="146536.AQI70_13480"/>
<keyword evidence="10" id="KW-1185">Reference proteome</keyword>